<dbReference type="InterPro" id="IPR001387">
    <property type="entry name" value="Cro/C1-type_HTH"/>
</dbReference>
<dbReference type="Pfam" id="PF22483">
    <property type="entry name" value="Mu-transpos_C_2"/>
    <property type="match status" value="1"/>
</dbReference>
<dbReference type="InterPro" id="IPR009057">
    <property type="entry name" value="Homeodomain-like_sf"/>
</dbReference>
<dbReference type="PANTHER" id="PTHR35004">
    <property type="entry name" value="TRANSPOSASE RV3428C-RELATED"/>
    <property type="match status" value="1"/>
</dbReference>
<dbReference type="PROSITE" id="PS50994">
    <property type="entry name" value="INTEGRASE"/>
    <property type="match status" value="1"/>
</dbReference>
<comment type="similarity">
    <text evidence="1">Belongs to the transposase IS21/IS408/IS1162 family.</text>
</comment>
<dbReference type="PANTHER" id="PTHR35004:SF7">
    <property type="entry name" value="INTEGRASE PROTEIN"/>
    <property type="match status" value="1"/>
</dbReference>
<dbReference type="CDD" id="cd00093">
    <property type="entry name" value="HTH_XRE"/>
    <property type="match status" value="1"/>
</dbReference>
<accession>A0A1M7KS11</accession>
<protein>
    <submittedName>
        <fullName evidence="4">Transposase</fullName>
    </submittedName>
</protein>
<dbReference type="InterPro" id="IPR010982">
    <property type="entry name" value="Lambda_DNA-bd_dom_sf"/>
</dbReference>
<evidence type="ECO:0000313" key="4">
    <source>
        <dbReference type="EMBL" id="SHM68240.1"/>
    </source>
</evidence>
<gene>
    <name evidence="4" type="ORF">SAMN04487860_1102</name>
</gene>
<feature type="domain" description="Integrase catalytic" evidence="3">
    <location>
        <begin position="120"/>
        <end position="282"/>
    </location>
</feature>
<dbReference type="InterPro" id="IPR054353">
    <property type="entry name" value="IstA-like_C"/>
</dbReference>
<evidence type="ECO:0000256" key="1">
    <source>
        <dbReference type="ARBA" id="ARBA00009277"/>
    </source>
</evidence>
<dbReference type="NCBIfam" id="NF033546">
    <property type="entry name" value="transpos_IS21"/>
    <property type="match status" value="1"/>
</dbReference>
<dbReference type="EMBL" id="FRCT01000010">
    <property type="protein sequence ID" value="SHM68240.1"/>
    <property type="molecule type" value="Genomic_DNA"/>
</dbReference>
<name>A0A1M7KS11_RUMFL</name>
<organism evidence="4 5">
    <name type="scientific">Ruminococcus flavefaciens</name>
    <dbReference type="NCBI Taxonomy" id="1265"/>
    <lineage>
        <taxon>Bacteria</taxon>
        <taxon>Bacillati</taxon>
        <taxon>Bacillota</taxon>
        <taxon>Clostridia</taxon>
        <taxon>Eubacteriales</taxon>
        <taxon>Oscillospiraceae</taxon>
        <taxon>Ruminococcus</taxon>
    </lineage>
</organism>
<dbReference type="SUPFAM" id="SSF46689">
    <property type="entry name" value="Homeodomain-like"/>
    <property type="match status" value="1"/>
</dbReference>
<dbReference type="GO" id="GO:0003677">
    <property type="term" value="F:DNA binding"/>
    <property type="evidence" value="ECO:0007669"/>
    <property type="project" value="InterPro"/>
</dbReference>
<reference evidence="4 5" key="1">
    <citation type="submission" date="2016-11" db="EMBL/GenBank/DDBJ databases">
        <authorList>
            <person name="Jaros S."/>
            <person name="Januszkiewicz K."/>
            <person name="Wedrychowicz H."/>
        </authorList>
    </citation>
    <scope>NUCLEOTIDE SEQUENCE [LARGE SCALE GENOMIC DNA]</scope>
    <source>
        <strain evidence="4 5">Y1</strain>
    </source>
</reference>
<sequence length="478" mass="54862">MEIYEKIRYYREHTDFSQRNVAKILGISRNTVKKYWKGQTVPWERKPGSGRKNDIITDEVKSFIIMCLESDKKAPQKQHHTAHKIYERLVAECGFEGCEASVRRTVAELRCNTHDIFVPLSYDPAEAVQVDWGEATVILDGCKQKIQIWCMRECYSGDIFVTAFYRQNEESFLEGIVKGLEHFGGTPQKIIFDNARVAVKEGFGHHAKATDKYLALAAHYSFRPVFCNPAQGHEKGLVEGLVGLVRRNFFVPVPNISTIEELNTKLLEYCNMYRCHRISGKSMTVGEMAENCKGHWIPLPPYRFDTSNTIQVKADDFSLVRFDHNKYSVPYQYSSKTITVKGSGNKVIMLFCGKTIAEYDRDYRHDKTHYRLEHYIGLIEKRPRSVYNASPIKETVPRELYGFLMKLDSPKEIVKVLRLYIDTGDELLKHLSYADSYDTLYACVIGKTVNNAPIETSVKIILPDLKRYDSLLKGGDAV</sequence>
<dbReference type="Proteomes" id="UP000184394">
    <property type="component" value="Unassembled WGS sequence"/>
</dbReference>
<dbReference type="SUPFAM" id="SSF53098">
    <property type="entry name" value="Ribonuclease H-like"/>
    <property type="match status" value="1"/>
</dbReference>
<dbReference type="Gene3D" id="3.30.420.10">
    <property type="entry name" value="Ribonuclease H-like superfamily/Ribonuclease H"/>
    <property type="match status" value="1"/>
</dbReference>
<dbReference type="GO" id="GO:0015074">
    <property type="term" value="P:DNA integration"/>
    <property type="evidence" value="ECO:0007669"/>
    <property type="project" value="InterPro"/>
</dbReference>
<dbReference type="Gene3D" id="1.10.260.40">
    <property type="entry name" value="lambda repressor-like DNA-binding domains"/>
    <property type="match status" value="1"/>
</dbReference>
<dbReference type="AlphaFoldDB" id="A0A1M7KS11"/>
<evidence type="ECO:0000259" key="2">
    <source>
        <dbReference type="PROSITE" id="PS50943"/>
    </source>
</evidence>
<dbReference type="SUPFAM" id="SSF47413">
    <property type="entry name" value="lambda repressor-like DNA-binding domains"/>
    <property type="match status" value="1"/>
</dbReference>
<proteinExistence type="inferred from homology"/>
<dbReference type="InterPro" id="IPR001584">
    <property type="entry name" value="Integrase_cat-core"/>
</dbReference>
<evidence type="ECO:0000259" key="3">
    <source>
        <dbReference type="PROSITE" id="PS50994"/>
    </source>
</evidence>
<dbReference type="PROSITE" id="PS50943">
    <property type="entry name" value="HTH_CROC1"/>
    <property type="match status" value="1"/>
</dbReference>
<evidence type="ECO:0000313" key="5">
    <source>
        <dbReference type="Proteomes" id="UP000184394"/>
    </source>
</evidence>
<dbReference type="InterPro" id="IPR036397">
    <property type="entry name" value="RNaseH_sf"/>
</dbReference>
<dbReference type="InterPro" id="IPR012337">
    <property type="entry name" value="RNaseH-like_sf"/>
</dbReference>
<feature type="domain" description="HTH cro/C1-type" evidence="2">
    <location>
        <begin position="7"/>
        <end position="42"/>
    </location>
</feature>